<dbReference type="SUPFAM" id="SSF53474">
    <property type="entry name" value="alpha/beta-Hydrolases"/>
    <property type="match status" value="1"/>
</dbReference>
<dbReference type="Gene3D" id="3.40.50.1820">
    <property type="entry name" value="alpha/beta hydrolase"/>
    <property type="match status" value="1"/>
</dbReference>
<gene>
    <name evidence="1" type="ORF">SAMN05444584_0816</name>
</gene>
<proteinExistence type="predicted"/>
<sequence length="170" mass="19860">MKPKSTKILFFHGLDSSKASTKFHAISSPNKFCIDVDYRNLSFNSVLEFYHHTIHKIKPNLLVGHGIGGYWALKMSYLFQLPAIIANPCLQPNFRTDYLSISETDLDHEIPQLAYLELGDETLNMVETRNFLEHFMFIEVNPGGYHRLEYPERLNQLIQFFETNYLLDRN</sequence>
<evidence type="ECO:0000313" key="2">
    <source>
        <dbReference type="Proteomes" id="UP000243463"/>
    </source>
</evidence>
<reference evidence="2" key="1">
    <citation type="submission" date="2017-06" db="EMBL/GenBank/DDBJ databases">
        <authorList>
            <person name="Varghese N."/>
            <person name="Submissions S."/>
        </authorList>
    </citation>
    <scope>NUCLEOTIDE SEQUENCE [LARGE SCALE GENOMIC DNA]</scope>
    <source>
        <strain evidence="2">ANC 5114</strain>
    </source>
</reference>
<dbReference type="OrthoDB" id="6708400at2"/>
<evidence type="ECO:0000313" key="1">
    <source>
        <dbReference type="EMBL" id="SNQ28888.1"/>
    </source>
</evidence>
<dbReference type="InterPro" id="IPR029058">
    <property type="entry name" value="AB_hydrolase_fold"/>
</dbReference>
<accession>A0A217EEF1</accession>
<dbReference type="EMBL" id="FZLN01000001">
    <property type="protein sequence ID" value="SNQ28888.1"/>
    <property type="molecule type" value="Genomic_DNA"/>
</dbReference>
<protein>
    <submittedName>
        <fullName evidence="1">Predicted esterase YcpF, UPF0227 family</fullName>
    </submittedName>
</protein>
<organism evidence="1 2">
    <name type="scientific">Acinetobacter apis</name>
    <dbReference type="NCBI Taxonomy" id="1229165"/>
    <lineage>
        <taxon>Bacteria</taxon>
        <taxon>Pseudomonadati</taxon>
        <taxon>Pseudomonadota</taxon>
        <taxon>Gammaproteobacteria</taxon>
        <taxon>Moraxellales</taxon>
        <taxon>Moraxellaceae</taxon>
        <taxon>Acinetobacter</taxon>
    </lineage>
</organism>
<keyword evidence="2" id="KW-1185">Reference proteome</keyword>
<dbReference type="Pfam" id="PF05728">
    <property type="entry name" value="UPF0227"/>
    <property type="match status" value="1"/>
</dbReference>
<dbReference type="Proteomes" id="UP000243463">
    <property type="component" value="Unassembled WGS sequence"/>
</dbReference>
<dbReference type="InterPro" id="IPR008886">
    <property type="entry name" value="UPF0227/Esterase_YqiA"/>
</dbReference>
<dbReference type="RefSeq" id="WP_088822903.1">
    <property type="nucleotide sequence ID" value="NZ_FZLN01000001.1"/>
</dbReference>
<name>A0A217EEF1_9GAMM</name>
<dbReference type="AlphaFoldDB" id="A0A217EEF1"/>